<dbReference type="InterPro" id="IPR016064">
    <property type="entry name" value="NAD/diacylglycerol_kinase_sf"/>
</dbReference>
<comment type="catalytic activity">
    <reaction evidence="9">
        <text>a sphingoid base + ATP = a sphingoid 1-phosphate + ADP + H(+)</text>
        <dbReference type="Rhea" id="RHEA:51496"/>
        <dbReference type="ChEBI" id="CHEBI:15378"/>
        <dbReference type="ChEBI" id="CHEBI:30616"/>
        <dbReference type="ChEBI" id="CHEBI:76941"/>
        <dbReference type="ChEBI" id="CHEBI:84410"/>
        <dbReference type="ChEBI" id="CHEBI:456216"/>
        <dbReference type="EC" id="2.7.1.91"/>
    </reaction>
</comment>
<dbReference type="Gene3D" id="2.60.200.40">
    <property type="match status" value="1"/>
</dbReference>
<dbReference type="OrthoDB" id="3853857at2759"/>
<dbReference type="Gene3D" id="3.40.50.10330">
    <property type="entry name" value="Probable inorganic polyphosphate/atp-NAD kinase, domain 1"/>
    <property type="match status" value="1"/>
</dbReference>
<keyword evidence="4" id="KW-0418">Kinase</keyword>
<dbReference type="InterPro" id="IPR050187">
    <property type="entry name" value="Lipid_Phosphate_FormReg"/>
</dbReference>
<evidence type="ECO:0000256" key="10">
    <source>
        <dbReference type="ARBA" id="ARBA00044037"/>
    </source>
</evidence>
<evidence type="ECO:0000256" key="4">
    <source>
        <dbReference type="ARBA" id="ARBA00022777"/>
    </source>
</evidence>
<dbReference type="GO" id="GO:0008481">
    <property type="term" value="F:sphingosine kinase activity"/>
    <property type="evidence" value="ECO:0007669"/>
    <property type="project" value="UniProtKB-EC"/>
</dbReference>
<dbReference type="PANTHER" id="PTHR12358:SF31">
    <property type="entry name" value="ACYLGLYCEROL KINASE, MITOCHONDRIAL"/>
    <property type="match status" value="1"/>
</dbReference>
<dbReference type="InterPro" id="IPR001206">
    <property type="entry name" value="Diacylglycerol_kinase_cat_dom"/>
</dbReference>
<keyword evidence="6" id="KW-0746">Sphingolipid metabolism</keyword>
<keyword evidence="6" id="KW-0443">Lipid metabolism</keyword>
<keyword evidence="3" id="KW-0547">Nucleotide-binding</keyword>
<keyword evidence="2" id="KW-0808">Transferase</keyword>
<proteinExistence type="predicted"/>
<dbReference type="PROSITE" id="PS50146">
    <property type="entry name" value="DAGK"/>
    <property type="match status" value="1"/>
</dbReference>
<accession>A0A1G4IRU3</accession>
<organism evidence="14 15">
    <name type="scientific">Lachancea nothofagi CBS 11611</name>
    <dbReference type="NCBI Taxonomy" id="1266666"/>
    <lineage>
        <taxon>Eukaryota</taxon>
        <taxon>Fungi</taxon>
        <taxon>Dikarya</taxon>
        <taxon>Ascomycota</taxon>
        <taxon>Saccharomycotina</taxon>
        <taxon>Saccharomycetes</taxon>
        <taxon>Saccharomycetales</taxon>
        <taxon>Saccharomycetaceae</taxon>
        <taxon>Lachancea</taxon>
    </lineage>
</organism>
<dbReference type="GO" id="GO:0005737">
    <property type="term" value="C:cytoplasm"/>
    <property type="evidence" value="ECO:0007669"/>
    <property type="project" value="TreeGrafter"/>
</dbReference>
<name>A0A1G4IRU3_9SACH</name>
<comment type="catalytic activity">
    <reaction evidence="11">
        <text>(4R)-hydroxysphinganine + ATP = (4R)-hydroxysphinganine 1-phosphate + ADP + H(+)</text>
        <dbReference type="Rhea" id="RHEA:33563"/>
        <dbReference type="ChEBI" id="CHEBI:15378"/>
        <dbReference type="ChEBI" id="CHEBI:30616"/>
        <dbReference type="ChEBI" id="CHEBI:64124"/>
        <dbReference type="ChEBI" id="CHEBI:64795"/>
        <dbReference type="ChEBI" id="CHEBI:456216"/>
        <dbReference type="EC" id="2.7.1.91"/>
    </reaction>
    <physiologicalReaction direction="left-to-right" evidence="11">
        <dbReference type="Rhea" id="RHEA:33564"/>
    </physiologicalReaction>
</comment>
<dbReference type="GO" id="GO:0005524">
    <property type="term" value="F:ATP binding"/>
    <property type="evidence" value="ECO:0007669"/>
    <property type="project" value="UniProtKB-KW"/>
</dbReference>
<sequence>MKKLKSYMHNYSRAVLTDVGVMIKDQQSFSTDAVKDNAVDDSGPVTDPFVDQEEDEAAAARTSYDGASFISCVTCLSDNDSEDQGNGGRSLPANTLIPYVKILYARKVCAVTTELSHYRDEVNQSNDGDADTLGAEFLSTLIEVTIAKPRRHDLVPKKLLLCFGTTLSEEDIVETLMQRSYKGTKRGKSILVLVNPHGGKGQAKKLFVSKVKPILTASNCMVDTLETTHRGHAMEIAQTVNIDKYDIIACASGDGIPHEVLNGLFRREDRAAAFNKLAITQLPCGSGNAMSLSCHGTTNPTYAALSVVKAPEIRIDLMCCTQESYKDHPKVSFLSQTYGVIAESDINTECIRWMGPSRFELGVLLNILQRKKYPCELYVKYLAKSKNELREYYNFHKKKQEQANNDSSSDFSESLDVEESDFTLKYDLLSDIPEDWDIVDSSVTGNLGIFYAGKMPYVAPNTKFFPAALPNDGAVDLVLTDSRTSLTRMAPILLSLDKGYHVLQPEVIHSKVTAYRLIPKVKNSIISIDGEMFPFEPLQVEVLSGLCKTLSYNGSYVETDFESM</sequence>
<dbReference type="EC" id="2.7.1.91" evidence="10"/>
<evidence type="ECO:0000256" key="7">
    <source>
        <dbReference type="ARBA" id="ARBA00023136"/>
    </source>
</evidence>
<evidence type="ECO:0000256" key="6">
    <source>
        <dbReference type="ARBA" id="ARBA00022919"/>
    </source>
</evidence>
<evidence type="ECO:0000256" key="1">
    <source>
        <dbReference type="ARBA" id="ARBA00004308"/>
    </source>
</evidence>
<dbReference type="AlphaFoldDB" id="A0A1G4IRU3"/>
<gene>
    <name evidence="14" type="ORF">LANO_0A06062G</name>
</gene>
<keyword evidence="5" id="KW-0067">ATP-binding</keyword>
<evidence type="ECO:0000313" key="15">
    <source>
        <dbReference type="Proteomes" id="UP000189911"/>
    </source>
</evidence>
<dbReference type="GO" id="GO:0046512">
    <property type="term" value="P:sphingosine biosynthetic process"/>
    <property type="evidence" value="ECO:0007669"/>
    <property type="project" value="TreeGrafter"/>
</dbReference>
<comment type="subcellular location">
    <subcellularLocation>
        <location evidence="1">Endomembrane system</location>
    </subcellularLocation>
</comment>
<dbReference type="GO" id="GO:0012505">
    <property type="term" value="C:endomembrane system"/>
    <property type="evidence" value="ECO:0007669"/>
    <property type="project" value="UniProtKB-SubCell"/>
</dbReference>
<dbReference type="SUPFAM" id="SSF111331">
    <property type="entry name" value="NAD kinase/diacylglycerol kinase-like"/>
    <property type="match status" value="1"/>
</dbReference>
<keyword evidence="7" id="KW-0472">Membrane</keyword>
<evidence type="ECO:0000256" key="9">
    <source>
        <dbReference type="ARBA" id="ARBA00043822"/>
    </source>
</evidence>
<keyword evidence="8" id="KW-0564">Palmitate</keyword>
<dbReference type="GO" id="GO:0019722">
    <property type="term" value="P:calcium-mediated signaling"/>
    <property type="evidence" value="ECO:0007669"/>
    <property type="project" value="UniProtKB-ARBA"/>
</dbReference>
<evidence type="ECO:0000259" key="13">
    <source>
        <dbReference type="PROSITE" id="PS50146"/>
    </source>
</evidence>
<evidence type="ECO:0000256" key="2">
    <source>
        <dbReference type="ARBA" id="ARBA00022679"/>
    </source>
</evidence>
<keyword evidence="15" id="KW-1185">Reference proteome</keyword>
<evidence type="ECO:0000256" key="3">
    <source>
        <dbReference type="ARBA" id="ARBA00022741"/>
    </source>
</evidence>
<dbReference type="FunFam" id="3.40.50.10330:FF:000005">
    <property type="entry name" value="Sphingosine kinase 2"/>
    <property type="match status" value="1"/>
</dbReference>
<feature type="domain" description="DAGKc" evidence="13">
    <location>
        <begin position="185"/>
        <end position="324"/>
    </location>
</feature>
<evidence type="ECO:0000256" key="11">
    <source>
        <dbReference type="ARBA" id="ARBA00052341"/>
    </source>
</evidence>
<evidence type="ECO:0000313" key="14">
    <source>
        <dbReference type="EMBL" id="SCU79383.1"/>
    </source>
</evidence>
<dbReference type="EMBL" id="LT598449">
    <property type="protein sequence ID" value="SCU79383.1"/>
    <property type="molecule type" value="Genomic_DNA"/>
</dbReference>
<reference evidence="15" key="1">
    <citation type="submission" date="2016-03" db="EMBL/GenBank/DDBJ databases">
        <authorList>
            <person name="Devillers Hugo."/>
        </authorList>
    </citation>
    <scope>NUCLEOTIDE SEQUENCE [LARGE SCALE GENOMIC DNA]</scope>
</reference>
<keyword evidence="8" id="KW-0449">Lipoprotein</keyword>
<dbReference type="PANTHER" id="PTHR12358">
    <property type="entry name" value="SPHINGOSINE KINASE"/>
    <property type="match status" value="1"/>
</dbReference>
<protein>
    <recommendedName>
        <fullName evidence="10">sphingosine kinase</fullName>
        <ecNumber evidence="10">2.7.1.91</ecNumber>
    </recommendedName>
</protein>
<dbReference type="Pfam" id="PF00781">
    <property type="entry name" value="DAGK_cat"/>
    <property type="match status" value="1"/>
</dbReference>
<dbReference type="SMART" id="SM00046">
    <property type="entry name" value="DAGKc"/>
    <property type="match status" value="1"/>
</dbReference>
<dbReference type="InterPro" id="IPR017438">
    <property type="entry name" value="ATP-NAD_kinase_N"/>
</dbReference>
<evidence type="ECO:0000256" key="8">
    <source>
        <dbReference type="ARBA" id="ARBA00023139"/>
    </source>
</evidence>
<comment type="catalytic activity">
    <reaction evidence="12">
        <text>sphinganine + ATP = sphinganine 1-phosphate + ADP + H(+)</text>
        <dbReference type="Rhea" id="RHEA:15465"/>
        <dbReference type="ChEBI" id="CHEBI:15378"/>
        <dbReference type="ChEBI" id="CHEBI:30616"/>
        <dbReference type="ChEBI" id="CHEBI:57817"/>
        <dbReference type="ChEBI" id="CHEBI:57939"/>
        <dbReference type="ChEBI" id="CHEBI:456216"/>
        <dbReference type="EC" id="2.7.1.91"/>
    </reaction>
    <physiologicalReaction direction="left-to-right" evidence="12">
        <dbReference type="Rhea" id="RHEA:15466"/>
    </physiologicalReaction>
</comment>
<evidence type="ECO:0000256" key="12">
    <source>
        <dbReference type="ARBA" id="ARBA00052914"/>
    </source>
</evidence>
<evidence type="ECO:0000256" key="5">
    <source>
        <dbReference type="ARBA" id="ARBA00022840"/>
    </source>
</evidence>
<dbReference type="GO" id="GO:0016020">
    <property type="term" value="C:membrane"/>
    <property type="evidence" value="ECO:0007669"/>
    <property type="project" value="TreeGrafter"/>
</dbReference>
<dbReference type="Proteomes" id="UP000189911">
    <property type="component" value="Chromosome A"/>
</dbReference>